<dbReference type="AlphaFoldDB" id="Q8WPT2"/>
<accession>Q8WPT2</accession>
<protein>
    <submittedName>
        <fullName evidence="1">Uncharacterized protein H25N7.05</fullName>
    </submittedName>
</protein>
<proteinExistence type="predicted"/>
<reference evidence="1" key="3">
    <citation type="submission" date="2002-01" db="EMBL/GenBank/DDBJ databases">
        <title>Construction and Characterization of Three Bacterial Artificial Chromosome Libraries for Trypanosoma brucei.</title>
        <authorList>
            <person name="Zeng C."/>
            <person name="Zhao B."/>
            <person name="Hierl M."/>
            <person name="Catanese J."/>
            <person name="Gerrard C."/>
            <person name="Melville S.E."/>
            <person name="Hoek M."/>
            <person name="Navarro M."/>
            <person name="Cross G.A.M."/>
            <person name="El-Sayed N."/>
            <person name="Berberof M."/>
            <person name="Rudenko G."/>
            <person name="Borst P."/>
            <person name="de Jong P."/>
        </authorList>
    </citation>
    <scope>NUCLEOTIDE SEQUENCE</scope>
    <source>
        <strain evidence="1">427</strain>
    </source>
</reference>
<evidence type="ECO:0000313" key="1">
    <source>
        <dbReference type="EMBL" id="CAD21862.1"/>
    </source>
</evidence>
<dbReference type="EMBL" id="AL671259">
    <property type="protein sequence ID" value="CAD21862.1"/>
    <property type="molecule type" value="Genomic_DNA"/>
</dbReference>
<reference evidence="1" key="2">
    <citation type="journal article" date="2002" name="Mol. Biochem. Parasitol.">
        <title>The architecture of variant surface glycoprotein gene expression sites in Trypanosoma brucei.</title>
        <authorList>
            <person name="Berriman M."/>
            <person name="Hall N."/>
            <person name="Sheader K."/>
            <person name="Bringaud F."/>
            <person name="Tiwari B."/>
            <person name="Isobe T."/>
            <person name="Bowman S."/>
            <person name="Corton C."/>
            <person name="Clark L."/>
            <person name="Cross G.A.M."/>
            <person name="Hoek M."/>
            <person name="Zanders T."/>
            <person name="Berberof M."/>
            <person name="Borst P."/>
            <person name="Rudenko G."/>
        </authorList>
    </citation>
    <scope>NUCLEOTIDE SEQUENCE</scope>
    <source>
        <strain evidence="1">427</strain>
    </source>
</reference>
<sequence>MRDTTLSIRLMVAVSGGADSRIRRIVFAFNKTVCLSWSNKTPINSYRVTIFCCLETVTPHSFMFLAMWSPHSFTVLCGPLIRMLSIHACTLYSLGAAYCAFTTSESPANTLVMCVKFHGCIY</sequence>
<reference evidence="1" key="1">
    <citation type="journal article" date="1998" name="Mol. Biochem. Parasitol.">
        <title>Selection for activation of a new variant surface glycoprotein gene expression site in Trypanosoma brucei can result in deletion of the old one.</title>
        <authorList>
            <person name="Rudenko G."/>
            <person name="Chaves I."/>
            <person name="Dirks-Mulder A."/>
            <person name="Borst P."/>
        </authorList>
    </citation>
    <scope>NUCLEOTIDE SEQUENCE</scope>
    <source>
        <strain evidence="1">427</strain>
    </source>
</reference>
<name>Q8WPT2_9TRYP</name>
<organism evidence="1">
    <name type="scientific">Trypanosoma brucei</name>
    <dbReference type="NCBI Taxonomy" id="5691"/>
    <lineage>
        <taxon>Eukaryota</taxon>
        <taxon>Discoba</taxon>
        <taxon>Euglenozoa</taxon>
        <taxon>Kinetoplastea</taxon>
        <taxon>Metakinetoplastina</taxon>
        <taxon>Trypanosomatida</taxon>
        <taxon>Trypanosomatidae</taxon>
        <taxon>Trypanosoma</taxon>
    </lineage>
</organism>
<gene>
    <name evidence="1" type="primary">H25N7.05</name>
</gene>